<dbReference type="GeneID" id="87595776"/>
<dbReference type="InterPro" id="IPR014710">
    <property type="entry name" value="RmlC-like_jellyroll"/>
</dbReference>
<evidence type="ECO:0000313" key="2">
    <source>
        <dbReference type="EMBL" id="KOO36833.1"/>
    </source>
</evidence>
<evidence type="ECO:0000256" key="1">
    <source>
        <dbReference type="ARBA" id="ARBA00023159"/>
    </source>
</evidence>
<organism evidence="2">
    <name type="scientific">Halalkalibacterium halodurans</name>
    <name type="common">Bacillus halodurans</name>
    <dbReference type="NCBI Taxonomy" id="86665"/>
    <lineage>
        <taxon>Bacteria</taxon>
        <taxon>Bacillati</taxon>
        <taxon>Bacillota</taxon>
        <taxon>Bacilli</taxon>
        <taxon>Bacillales</taxon>
        <taxon>Bacillaceae</taxon>
        <taxon>Halalkalibacterium (ex Joshi et al. 2022)</taxon>
    </lineage>
</organism>
<reference evidence="2" key="1">
    <citation type="submission" date="2015-08" db="EMBL/GenBank/DDBJ databases">
        <title>Complete DNA Sequence of Pseudomonas syringae pv. actinidiae, the Causal Agent of Kiwifruit Canker Disease.</title>
        <authorList>
            <person name="Rikkerink E.H.A."/>
            <person name="Fineran P.C."/>
        </authorList>
    </citation>
    <scope>NUCLEOTIDE SEQUENCE</scope>
    <source>
        <strain evidence="2">DSM 13666</strain>
    </source>
</reference>
<accession>A0A0M0KEI6</accession>
<gene>
    <name evidence="2" type="ORF">AMD02_15590</name>
</gene>
<dbReference type="SUPFAM" id="SSF51206">
    <property type="entry name" value="cAMP-binding domain-like"/>
    <property type="match status" value="1"/>
</dbReference>
<dbReference type="Gene3D" id="2.60.120.10">
    <property type="entry name" value="Jelly Rolls"/>
    <property type="match status" value="1"/>
</dbReference>
<dbReference type="EMBL" id="LILD01000003">
    <property type="protein sequence ID" value="KOO36833.1"/>
    <property type="molecule type" value="Genomic_DNA"/>
</dbReference>
<name>A0A0M0KEI6_ALKHA</name>
<protein>
    <submittedName>
        <fullName evidence="2">Transcriptional regulator</fullName>
    </submittedName>
</protein>
<dbReference type="RefSeq" id="WP_053432075.1">
    <property type="nucleotide sequence ID" value="NZ_CP040441.1"/>
</dbReference>
<dbReference type="AlphaFoldDB" id="A0A0M0KEI6"/>
<dbReference type="PATRIC" id="fig|136160.3.peg.4059"/>
<keyword evidence="1" id="KW-0010">Activator</keyword>
<dbReference type="InterPro" id="IPR018490">
    <property type="entry name" value="cNMP-bd_dom_sf"/>
</dbReference>
<proteinExistence type="predicted"/>
<comment type="caution">
    <text evidence="2">The sequence shown here is derived from an EMBL/GenBank/DDBJ whole genome shotgun (WGS) entry which is preliminary data.</text>
</comment>
<sequence length="156" mass="17748">MERFRYVFFLKNTPIFLGVSLSIIKKLMKHGNLIRLTSQTDSSSSLHSQSIYIVLKGSLLLVNQAHHAETTKTIATWGEGDVFPFDEKGAIFASPHMSIEPASHTILLEIPFANFKHMMTYSSQLQMNFLVLLQQNISLSYQLFLRYLHPSSKNGE</sequence>